<dbReference type="FunFam" id="3.40.50.720:FF:000084">
    <property type="entry name" value="Short-chain dehydrogenase reductase"/>
    <property type="match status" value="1"/>
</dbReference>
<dbReference type="GO" id="GO:0016491">
    <property type="term" value="F:oxidoreductase activity"/>
    <property type="evidence" value="ECO:0007669"/>
    <property type="project" value="UniProtKB-KW"/>
</dbReference>
<evidence type="ECO:0000256" key="3">
    <source>
        <dbReference type="ARBA" id="ARBA00023002"/>
    </source>
</evidence>
<dbReference type="PANTHER" id="PTHR43639:SF1">
    <property type="entry name" value="SHORT-CHAIN DEHYDROGENASE_REDUCTASE FAMILY PROTEIN"/>
    <property type="match status" value="1"/>
</dbReference>
<gene>
    <name evidence="4" type="ORF">BC938DRAFT_471475</name>
</gene>
<proteinExistence type="inferred from homology"/>
<dbReference type="Pfam" id="PF13561">
    <property type="entry name" value="adh_short_C2"/>
    <property type="match status" value="1"/>
</dbReference>
<dbReference type="PANTHER" id="PTHR43639">
    <property type="entry name" value="OXIDOREDUCTASE, SHORT-CHAIN DEHYDROGENASE/REDUCTASE FAMILY (AFU_ORTHOLOGUE AFUA_5G02870)"/>
    <property type="match status" value="1"/>
</dbReference>
<evidence type="ECO:0000256" key="2">
    <source>
        <dbReference type="ARBA" id="ARBA00022857"/>
    </source>
</evidence>
<sequence>MSIDLKNKVALITGGGTGLGKEIARLFAKEGMHLAINYSLSRADAESTAHELSTQYNITAHVIQADVSVASEAERVVDETVRLLGQIDVLVNNAGTTTFCEFEDLEGLQDEDWDRILAVNTKAPFFTSRAAGRHMKKQSGGGCIINTTSIAASRTTGSSLAYCTSKAAMSHLTRCLAKAMAPEVRVNGVAPGFLRTRWGDKFSDEAARRMADAAVLKTATSTEECAAAYVYIAKNASVTGQIVAVDAGLSV</sequence>
<dbReference type="EMBL" id="RBNJ01011664">
    <property type="protein sequence ID" value="RUS25912.1"/>
    <property type="molecule type" value="Genomic_DNA"/>
</dbReference>
<dbReference type="PRINTS" id="PR00080">
    <property type="entry name" value="SDRFAMILY"/>
</dbReference>
<dbReference type="Proteomes" id="UP000274822">
    <property type="component" value="Unassembled WGS sequence"/>
</dbReference>
<dbReference type="AlphaFoldDB" id="A0A433Q821"/>
<keyword evidence="5" id="KW-1185">Reference proteome</keyword>
<dbReference type="PROSITE" id="PS00061">
    <property type="entry name" value="ADH_SHORT"/>
    <property type="match status" value="1"/>
</dbReference>
<dbReference type="InterPro" id="IPR020904">
    <property type="entry name" value="Sc_DH/Rdtase_CS"/>
</dbReference>
<name>A0A433Q821_9FUNG</name>
<comment type="caution">
    <text evidence="4">The sequence shown here is derived from an EMBL/GenBank/DDBJ whole genome shotgun (WGS) entry which is preliminary data.</text>
</comment>
<reference evidence="4 5" key="1">
    <citation type="journal article" date="2018" name="New Phytol.">
        <title>Phylogenomics of Endogonaceae and evolution of mycorrhizas within Mucoromycota.</title>
        <authorList>
            <person name="Chang Y."/>
            <person name="Desiro A."/>
            <person name="Na H."/>
            <person name="Sandor L."/>
            <person name="Lipzen A."/>
            <person name="Clum A."/>
            <person name="Barry K."/>
            <person name="Grigoriev I.V."/>
            <person name="Martin F.M."/>
            <person name="Stajich J.E."/>
            <person name="Smith M.E."/>
            <person name="Bonito G."/>
            <person name="Spatafora J.W."/>
        </authorList>
    </citation>
    <scope>NUCLEOTIDE SEQUENCE [LARGE SCALE GENOMIC DNA]</scope>
    <source>
        <strain evidence="4 5">AD002</strain>
    </source>
</reference>
<keyword evidence="2" id="KW-0521">NADP</keyword>
<evidence type="ECO:0000313" key="4">
    <source>
        <dbReference type="EMBL" id="RUS25912.1"/>
    </source>
</evidence>
<organism evidence="4 5">
    <name type="scientific">Jimgerdemannia flammicorona</name>
    <dbReference type="NCBI Taxonomy" id="994334"/>
    <lineage>
        <taxon>Eukaryota</taxon>
        <taxon>Fungi</taxon>
        <taxon>Fungi incertae sedis</taxon>
        <taxon>Mucoromycota</taxon>
        <taxon>Mucoromycotina</taxon>
        <taxon>Endogonomycetes</taxon>
        <taxon>Endogonales</taxon>
        <taxon>Endogonaceae</taxon>
        <taxon>Jimgerdemannia</taxon>
    </lineage>
</organism>
<keyword evidence="3" id="KW-0560">Oxidoreductase</keyword>
<dbReference type="PRINTS" id="PR00081">
    <property type="entry name" value="GDHRDH"/>
</dbReference>
<comment type="similarity">
    <text evidence="1">Belongs to the short-chain dehydrogenases/reductases (SDR) family.</text>
</comment>
<dbReference type="SUPFAM" id="SSF51735">
    <property type="entry name" value="NAD(P)-binding Rossmann-fold domains"/>
    <property type="match status" value="1"/>
</dbReference>
<protein>
    <submittedName>
        <fullName evidence="4">Uncharacterized protein</fullName>
    </submittedName>
</protein>
<dbReference type="Gene3D" id="3.40.50.720">
    <property type="entry name" value="NAD(P)-binding Rossmann-like Domain"/>
    <property type="match status" value="1"/>
</dbReference>
<accession>A0A433Q821</accession>
<evidence type="ECO:0000256" key="1">
    <source>
        <dbReference type="ARBA" id="ARBA00006484"/>
    </source>
</evidence>
<dbReference type="InterPro" id="IPR036291">
    <property type="entry name" value="NAD(P)-bd_dom_sf"/>
</dbReference>
<evidence type="ECO:0000313" key="5">
    <source>
        <dbReference type="Proteomes" id="UP000274822"/>
    </source>
</evidence>
<dbReference type="CDD" id="cd05233">
    <property type="entry name" value="SDR_c"/>
    <property type="match status" value="1"/>
</dbReference>
<dbReference type="InterPro" id="IPR002347">
    <property type="entry name" value="SDR_fam"/>
</dbReference>